<dbReference type="HOGENOM" id="CLU_096499_0_0_3"/>
<dbReference type="Pfam" id="PF09366">
    <property type="entry name" value="DUF1997"/>
    <property type="match status" value="1"/>
</dbReference>
<dbReference type="eggNOG" id="COG2801">
    <property type="taxonomic scope" value="Bacteria"/>
</dbReference>
<name>Q117E4_TRIEI</name>
<dbReference type="RefSeq" id="WP_011610767.1">
    <property type="nucleotide sequence ID" value="NC_008312.1"/>
</dbReference>
<reference evidence="1" key="1">
    <citation type="submission" date="2006-06" db="EMBL/GenBank/DDBJ databases">
        <title>Complete sequence of Trichodesmium erythraeum IMS101.</title>
        <authorList>
            <consortium name="US DOE Joint Genome Institute"/>
            <person name="Copeland A."/>
            <person name="Lucas S."/>
            <person name="Lapidus A."/>
            <person name="Barry K."/>
            <person name="Detter J.C."/>
            <person name="Glavina del Rio T."/>
            <person name="Hammon N."/>
            <person name="Israni S."/>
            <person name="Dalin E."/>
            <person name="Tice H."/>
            <person name="Pitluck S."/>
            <person name="Kiss H."/>
            <person name="Munk A.C."/>
            <person name="Brettin T."/>
            <person name="Bruce D."/>
            <person name="Han C."/>
            <person name="Tapia R."/>
            <person name="Gilna P."/>
            <person name="Schmutz J."/>
            <person name="Larimer F."/>
            <person name="Land M."/>
            <person name="Hauser L."/>
            <person name="Kyrpides N."/>
            <person name="Kim E."/>
            <person name="Richardson P."/>
        </authorList>
    </citation>
    <scope>NUCLEOTIDE SEQUENCE [LARGE SCALE GENOMIC DNA]</scope>
    <source>
        <strain evidence="1">IMS101</strain>
    </source>
</reference>
<gene>
    <name evidence="1" type="ordered locus">Tery_1002</name>
</gene>
<protein>
    <recommendedName>
        <fullName evidence="2">DUF1997 domain-containing protein</fullName>
    </recommendedName>
</protein>
<sequence>MYKTKILTMHENLAGHETLEIDKKLINDCYLNKIKINTLENNKTTWFKVKYSDYMQLYVDVETVAKHFNSHKNWFYRCAYPMKVEPLGENGYDLLVGKFGSFGYQIEARVGLELVPSDSPRKYRIRNIKLPNYTAPGYEIKFQSEMELVELPTDQFHNQKEIQKWGLPNVMTGVEWDLDLTVGVKFPEFIQKMSPTLIENTGNNLLVKIVRQVSRYLSYKTQIDFHKTYNLPFPKQRKRKEGLGFPTPKISK</sequence>
<proteinExistence type="predicted"/>
<dbReference type="AlphaFoldDB" id="Q117E4"/>
<evidence type="ECO:0008006" key="2">
    <source>
        <dbReference type="Google" id="ProtNLM"/>
    </source>
</evidence>
<dbReference type="KEGG" id="ter:Tery_1002"/>
<dbReference type="OrthoDB" id="456116at2"/>
<organism evidence="1">
    <name type="scientific">Trichodesmium erythraeum (strain IMS101)</name>
    <dbReference type="NCBI Taxonomy" id="203124"/>
    <lineage>
        <taxon>Bacteria</taxon>
        <taxon>Bacillati</taxon>
        <taxon>Cyanobacteriota</taxon>
        <taxon>Cyanophyceae</taxon>
        <taxon>Oscillatoriophycideae</taxon>
        <taxon>Oscillatoriales</taxon>
        <taxon>Microcoleaceae</taxon>
        <taxon>Trichodesmium</taxon>
    </lineage>
</organism>
<accession>Q117E4</accession>
<dbReference type="STRING" id="203124.Tery_1002"/>
<dbReference type="InterPro" id="IPR018971">
    <property type="entry name" value="DUF1997"/>
</dbReference>
<dbReference type="EMBL" id="CP000393">
    <property type="protein sequence ID" value="ABG50380.1"/>
    <property type="molecule type" value="Genomic_DNA"/>
</dbReference>
<evidence type="ECO:0000313" key="1">
    <source>
        <dbReference type="EMBL" id="ABG50380.1"/>
    </source>
</evidence>